<dbReference type="Proteomes" id="UP000245119">
    <property type="component" value="Linkage Group LG10"/>
</dbReference>
<comment type="cofactor">
    <cofactor evidence="1">
        <name>Mn(2+)</name>
        <dbReference type="ChEBI" id="CHEBI:29035"/>
    </cofactor>
</comment>
<evidence type="ECO:0000256" key="9">
    <source>
        <dbReference type="RuleBase" id="RU003465"/>
    </source>
</evidence>
<evidence type="ECO:0000256" key="6">
    <source>
        <dbReference type="ARBA" id="ARBA00022842"/>
    </source>
</evidence>
<feature type="compositionally biased region" description="Low complexity" evidence="10">
    <location>
        <begin position="197"/>
        <end position="214"/>
    </location>
</feature>
<dbReference type="InterPro" id="IPR001932">
    <property type="entry name" value="PPM-type_phosphatase-like_dom"/>
</dbReference>
<evidence type="ECO:0000256" key="2">
    <source>
        <dbReference type="ARBA" id="ARBA00006702"/>
    </source>
</evidence>
<dbReference type="GO" id="GO:0005654">
    <property type="term" value="C:nucleoplasm"/>
    <property type="evidence" value="ECO:0007669"/>
    <property type="project" value="TreeGrafter"/>
</dbReference>
<keyword evidence="7 9" id="KW-0904">Protein phosphatase</keyword>
<evidence type="ECO:0000256" key="10">
    <source>
        <dbReference type="SAM" id="MobiDB-lite"/>
    </source>
</evidence>
<comment type="similarity">
    <text evidence="2 9">Belongs to the PP2C family.</text>
</comment>
<dbReference type="PROSITE" id="PS01032">
    <property type="entry name" value="PPM_1"/>
    <property type="match status" value="1"/>
</dbReference>
<evidence type="ECO:0000256" key="1">
    <source>
        <dbReference type="ARBA" id="ARBA00001936"/>
    </source>
</evidence>
<dbReference type="GO" id="GO:0046872">
    <property type="term" value="F:metal ion binding"/>
    <property type="evidence" value="ECO:0007669"/>
    <property type="project" value="UniProtKB-KW"/>
</dbReference>
<feature type="compositionally biased region" description="Acidic residues" evidence="10">
    <location>
        <begin position="118"/>
        <end position="130"/>
    </location>
</feature>
<dbReference type="InterPro" id="IPR036457">
    <property type="entry name" value="PPM-type-like_dom_sf"/>
</dbReference>
<dbReference type="CDD" id="cd00143">
    <property type="entry name" value="PP2Cc"/>
    <property type="match status" value="1"/>
</dbReference>
<dbReference type="SMART" id="SM00332">
    <property type="entry name" value="PP2Cc"/>
    <property type="match status" value="1"/>
</dbReference>
<proteinExistence type="inferred from homology"/>
<feature type="region of interest" description="Disordered" evidence="10">
    <location>
        <begin position="257"/>
        <end position="276"/>
    </location>
</feature>
<organism evidence="12 13">
    <name type="scientific">Pomacea canaliculata</name>
    <name type="common">Golden apple snail</name>
    <dbReference type="NCBI Taxonomy" id="400727"/>
    <lineage>
        <taxon>Eukaryota</taxon>
        <taxon>Metazoa</taxon>
        <taxon>Spiralia</taxon>
        <taxon>Lophotrochozoa</taxon>
        <taxon>Mollusca</taxon>
        <taxon>Gastropoda</taxon>
        <taxon>Caenogastropoda</taxon>
        <taxon>Architaenioglossa</taxon>
        <taxon>Ampullarioidea</taxon>
        <taxon>Ampullariidae</taxon>
        <taxon>Pomacea</taxon>
    </lineage>
</organism>
<dbReference type="PROSITE" id="PS51746">
    <property type="entry name" value="PPM_2"/>
    <property type="match status" value="1"/>
</dbReference>
<keyword evidence="8" id="KW-0464">Manganese</keyword>
<evidence type="ECO:0000256" key="4">
    <source>
        <dbReference type="ARBA" id="ARBA00022723"/>
    </source>
</evidence>
<dbReference type="Pfam" id="PF00481">
    <property type="entry name" value="PP2C"/>
    <property type="match status" value="2"/>
</dbReference>
<dbReference type="AlphaFoldDB" id="A0A2T7NNX7"/>
<comment type="caution">
    <text evidence="12">The sequence shown here is derived from an EMBL/GenBank/DDBJ whole genome shotgun (WGS) entry which is preliminary data.</text>
</comment>
<keyword evidence="5 9" id="KW-0378">Hydrolase</keyword>
<feature type="compositionally biased region" description="Polar residues" evidence="10">
    <location>
        <begin position="281"/>
        <end position="294"/>
    </location>
</feature>
<keyword evidence="6" id="KW-0460">Magnesium</keyword>
<sequence length="670" mass="72205">MGAYLSSPVTDKISCDQTCEGYTYGASSMQGWRISQEDAHNCLPDFDEETGTSLFAVYDGHGGAEVAQYCAMHLPKYIKETESYMANNLGQGLIDAFLEFDSILIKENVIKELKELAGEDEDEDEEDDDDPVGRGEADALRAEADLPLDQILAKYQTSSVGATKSLRKKDVFQSPQVRAKQGQEERAKRTAGDDEACAGSSCSSSALGEGSSSLDFSDSLINGHAENENNLNKEKELQNTFQAAADNFVENSVDCVSSSDSKISSDADGVIDNSSDTKNFAETAELSNGGTNSKSLEASGDSVSSSGTSSVETSSAVVSSSALDAASGSSSMAAEESITKSSCGSLGESSGSSVKFEEDEEPGPSGSGQSGHEPCRSGNKISLKEEDIDMDDESDDDEEDEWQEDSDDEEDDDEEEEDEEEEVGEGDEPIMDMSNEEPGSDSGCTACVALMRKSQIVVANAGDSRCVISRKGKAAELSFDHKPEDECERLRIEKAGGKVTADGRVNGGLNLSRAIGDHFYKRKEGLPPQEQMITAFPDIQTLTLEPDDEFMVLACDGIWNYMSSQDVVDFVAERLKDPVKRKKLSLICEEMFDHCLAPNTCGDGTGCDNMTCIIITFNNSESVGDCVPPSKRCVGDLENVVENVEKRPRVDECEENQGDSLKICEDDNTE</sequence>
<dbReference type="GO" id="GO:0004722">
    <property type="term" value="F:protein serine/threonine phosphatase activity"/>
    <property type="evidence" value="ECO:0007669"/>
    <property type="project" value="UniProtKB-EC"/>
</dbReference>
<accession>A0A2T7NNX7</accession>
<reference evidence="12 13" key="1">
    <citation type="submission" date="2018-04" db="EMBL/GenBank/DDBJ databases">
        <title>The genome of golden apple snail Pomacea canaliculata provides insight into stress tolerance and invasive adaptation.</title>
        <authorList>
            <person name="Liu C."/>
            <person name="Liu B."/>
            <person name="Ren Y."/>
            <person name="Zhang Y."/>
            <person name="Wang H."/>
            <person name="Li S."/>
            <person name="Jiang F."/>
            <person name="Yin L."/>
            <person name="Zhang G."/>
            <person name="Qian W."/>
            <person name="Fan W."/>
        </authorList>
    </citation>
    <scope>NUCLEOTIDE SEQUENCE [LARGE SCALE GENOMIC DNA]</scope>
    <source>
        <strain evidence="12">SZHN2017</strain>
        <tissue evidence="12">Muscle</tissue>
    </source>
</reference>
<evidence type="ECO:0000313" key="13">
    <source>
        <dbReference type="Proteomes" id="UP000245119"/>
    </source>
</evidence>
<dbReference type="OrthoDB" id="10264738at2759"/>
<keyword evidence="4" id="KW-0479">Metal-binding</keyword>
<dbReference type="PANTHER" id="PTHR13832:SF803">
    <property type="entry name" value="PROTEIN PHOSPHATASE 1G"/>
    <property type="match status" value="1"/>
</dbReference>
<feature type="region of interest" description="Disordered" evidence="10">
    <location>
        <begin position="116"/>
        <end position="135"/>
    </location>
</feature>
<feature type="compositionally biased region" description="Low complexity" evidence="10">
    <location>
        <begin position="295"/>
        <end position="353"/>
    </location>
</feature>
<gene>
    <name evidence="12" type="ORF">C0Q70_16110</name>
</gene>
<feature type="compositionally biased region" description="Basic and acidic residues" evidence="10">
    <location>
        <begin position="225"/>
        <end position="234"/>
    </location>
</feature>
<feature type="domain" description="PPM-type phosphatase" evidence="11">
    <location>
        <begin position="23"/>
        <end position="617"/>
    </location>
</feature>
<evidence type="ECO:0000256" key="5">
    <source>
        <dbReference type="ARBA" id="ARBA00022801"/>
    </source>
</evidence>
<dbReference type="EC" id="3.1.3.16" evidence="3"/>
<dbReference type="STRING" id="400727.A0A2T7NNX7"/>
<feature type="region of interest" description="Disordered" evidence="10">
    <location>
        <begin position="165"/>
        <end position="234"/>
    </location>
</feature>
<dbReference type="OMA" id="YCAMKLP"/>
<protein>
    <recommendedName>
        <fullName evidence="3">protein-serine/threonine phosphatase</fullName>
        <ecNumber evidence="3">3.1.3.16</ecNumber>
    </recommendedName>
</protein>
<name>A0A2T7NNX7_POMCA</name>
<evidence type="ECO:0000256" key="7">
    <source>
        <dbReference type="ARBA" id="ARBA00022912"/>
    </source>
</evidence>
<dbReference type="PANTHER" id="PTHR13832">
    <property type="entry name" value="PROTEIN PHOSPHATASE 2C"/>
    <property type="match status" value="1"/>
</dbReference>
<feature type="region of interest" description="Disordered" evidence="10">
    <location>
        <begin position="281"/>
        <end position="441"/>
    </location>
</feature>
<dbReference type="InterPro" id="IPR015655">
    <property type="entry name" value="PP2C"/>
</dbReference>
<feature type="compositionally biased region" description="Acidic residues" evidence="10">
    <location>
        <begin position="386"/>
        <end position="439"/>
    </location>
</feature>
<dbReference type="SUPFAM" id="SSF81606">
    <property type="entry name" value="PP2C-like"/>
    <property type="match status" value="2"/>
</dbReference>
<feature type="compositionally biased region" description="Low complexity" evidence="10">
    <location>
        <begin position="257"/>
        <end position="268"/>
    </location>
</feature>
<keyword evidence="13" id="KW-1185">Reference proteome</keyword>
<dbReference type="EMBL" id="PZQS01000010">
    <property type="protein sequence ID" value="PVD22852.1"/>
    <property type="molecule type" value="Genomic_DNA"/>
</dbReference>
<evidence type="ECO:0000313" key="12">
    <source>
        <dbReference type="EMBL" id="PVD22852.1"/>
    </source>
</evidence>
<feature type="compositionally biased region" description="Basic and acidic residues" evidence="10">
    <location>
        <begin position="181"/>
        <end position="192"/>
    </location>
</feature>
<evidence type="ECO:0000259" key="11">
    <source>
        <dbReference type="PROSITE" id="PS51746"/>
    </source>
</evidence>
<dbReference type="InterPro" id="IPR000222">
    <property type="entry name" value="PP2C_BS"/>
</dbReference>
<dbReference type="Gene3D" id="3.60.40.10">
    <property type="entry name" value="PPM-type phosphatase domain"/>
    <property type="match status" value="2"/>
</dbReference>
<evidence type="ECO:0000256" key="8">
    <source>
        <dbReference type="ARBA" id="ARBA00023211"/>
    </source>
</evidence>
<evidence type="ECO:0000256" key="3">
    <source>
        <dbReference type="ARBA" id="ARBA00013081"/>
    </source>
</evidence>